<evidence type="ECO:0000256" key="1">
    <source>
        <dbReference type="SAM" id="MobiDB-lite"/>
    </source>
</evidence>
<organism evidence="2">
    <name type="scientific">Athelia psychrophila</name>
    <dbReference type="NCBI Taxonomy" id="1759441"/>
    <lineage>
        <taxon>Eukaryota</taxon>
        <taxon>Fungi</taxon>
        <taxon>Dikarya</taxon>
        <taxon>Basidiomycota</taxon>
        <taxon>Agaricomycotina</taxon>
        <taxon>Agaricomycetes</taxon>
        <taxon>Agaricomycetidae</taxon>
        <taxon>Atheliales</taxon>
        <taxon>Atheliaceae</taxon>
        <taxon>Athelia</taxon>
    </lineage>
</organism>
<feature type="compositionally biased region" description="Polar residues" evidence="1">
    <location>
        <begin position="144"/>
        <end position="153"/>
    </location>
</feature>
<feature type="region of interest" description="Disordered" evidence="1">
    <location>
        <begin position="144"/>
        <end position="163"/>
    </location>
</feature>
<dbReference type="AlphaFoldDB" id="A0A166JJ44"/>
<proteinExistence type="predicted"/>
<dbReference type="EMBL" id="KV417551">
    <property type="protein sequence ID" value="KZP20914.1"/>
    <property type="molecule type" value="Genomic_DNA"/>
</dbReference>
<name>A0A166JJ44_9AGAM</name>
<evidence type="ECO:0000313" key="2">
    <source>
        <dbReference type="EMBL" id="KZP20914.1"/>
    </source>
</evidence>
<sequence length="163" mass="17903">MTDNRIRGVGENVAGALGWGRVATIYAKQFLLGRWAAREERTFLRPSRVTEGVRRSAPAGRHEVGKPGCAGRRVWIVGRARDISAFARAHTGTNPRAHVGEGGDGAAQYGRGETWELVKRARSRGERWQNGSNVLTPATIQPQFKNSSRSSRILTEGFSEVHP</sequence>
<protein>
    <submittedName>
        <fullName evidence="2">Uncharacterized protein</fullName>
    </submittedName>
</protein>
<gene>
    <name evidence="2" type="ORF">FIBSPDRAFT_891517</name>
</gene>
<accession>A0A166JJ44</accession>
<reference evidence="2" key="1">
    <citation type="journal article" date="2016" name="Mol. Biol. Evol.">
        <title>Comparative Genomics of Early-Diverging Mushroom-Forming Fungi Provides Insights into the Origins of Lignocellulose Decay Capabilities.</title>
        <authorList>
            <person name="Nagy L.G."/>
            <person name="Riley R."/>
            <person name="Tritt A."/>
            <person name="Adam C."/>
            <person name="Daum C."/>
            <person name="Floudas D."/>
            <person name="Sun H."/>
            <person name="Yadav J.S."/>
            <person name="Pangilinan J."/>
            <person name="Larsson K.H."/>
            <person name="Matsuura K."/>
            <person name="Barry K."/>
            <person name="Labutti K."/>
            <person name="Kuo R."/>
            <person name="Ohm R.A."/>
            <person name="Bhattacharya S.S."/>
            <person name="Shirouzu T."/>
            <person name="Yoshinaga Y."/>
            <person name="Martin F.M."/>
            <person name="Grigoriev I.V."/>
            <person name="Hibbett D.S."/>
        </authorList>
    </citation>
    <scope>NUCLEOTIDE SEQUENCE [LARGE SCALE GENOMIC DNA]</scope>
    <source>
        <strain evidence="2">CBS 109695</strain>
    </source>
</reference>